<comment type="caution">
    <text evidence="2">The sequence shown here is derived from an EMBL/GenBank/DDBJ whole genome shotgun (WGS) entry which is preliminary data.</text>
</comment>
<feature type="compositionally biased region" description="Basic and acidic residues" evidence="1">
    <location>
        <begin position="123"/>
        <end position="152"/>
    </location>
</feature>
<feature type="compositionally biased region" description="Basic and acidic residues" evidence="1">
    <location>
        <begin position="30"/>
        <end position="48"/>
    </location>
</feature>
<dbReference type="RefSeq" id="XP_018005132.1">
    <property type="nucleotide sequence ID" value="XM_018142614.1"/>
</dbReference>
<dbReference type="EMBL" id="LFJN01000002">
    <property type="protein sequence ID" value="KPI45169.1"/>
    <property type="molecule type" value="Genomic_DNA"/>
</dbReference>
<evidence type="ECO:0000313" key="2">
    <source>
        <dbReference type="EMBL" id="KPI45169.1"/>
    </source>
</evidence>
<organism evidence="2 3">
    <name type="scientific">Cyphellophora attinorum</name>
    <dbReference type="NCBI Taxonomy" id="1664694"/>
    <lineage>
        <taxon>Eukaryota</taxon>
        <taxon>Fungi</taxon>
        <taxon>Dikarya</taxon>
        <taxon>Ascomycota</taxon>
        <taxon>Pezizomycotina</taxon>
        <taxon>Eurotiomycetes</taxon>
        <taxon>Chaetothyriomycetidae</taxon>
        <taxon>Chaetothyriales</taxon>
        <taxon>Cyphellophoraceae</taxon>
        <taxon>Cyphellophora</taxon>
    </lineage>
</organism>
<feature type="compositionally biased region" description="Polar residues" evidence="1">
    <location>
        <begin position="200"/>
        <end position="210"/>
    </location>
</feature>
<sequence>MGSSLPLSAYDQSYGHGRTRQLRDLATSDTRLRKIAEHQTADMRDPIHHPLSTAILSPNEGSMSGPTHASRRHSIVAGTQDKDGRSSASRHRFDSMDPDRVLEPSTSVRHLPDTVSMLSRQLSRRDRDPPSRDHEDESSPSPDREAKSDRQRDKTRRHISRHDDPSLSRSPPTSYPLDYMNRHLKAMDFSSRERPRSPEVMTSSRRPSDASSIDHLIKNKFDFKADVISTVPSSDRHSEATTIMTRVLGTVDTGSDYNVIHKDVIRRAKIDPSKIKVLKEKPDVEGFEGMKYHLDRTVELDWGLARKNGIKTYRSTFYIVDKLPDDLEMVVEKGYLLQKLEKLRARDRSRR</sequence>
<feature type="region of interest" description="Disordered" evidence="1">
    <location>
        <begin position="1"/>
        <end position="210"/>
    </location>
</feature>
<dbReference type="Proteomes" id="UP000038010">
    <property type="component" value="Unassembled WGS sequence"/>
</dbReference>
<proteinExistence type="predicted"/>
<feature type="compositionally biased region" description="Basic and acidic residues" evidence="1">
    <location>
        <begin position="80"/>
        <end position="102"/>
    </location>
</feature>
<dbReference type="AlphaFoldDB" id="A0A0N0NRS5"/>
<keyword evidence="3" id="KW-1185">Reference proteome</keyword>
<protein>
    <submittedName>
        <fullName evidence="2">Uncharacterized protein</fullName>
    </submittedName>
</protein>
<accession>A0A0N0NRS5</accession>
<dbReference type="VEuPathDB" id="FungiDB:AB675_2626"/>
<dbReference type="GeneID" id="28734494"/>
<evidence type="ECO:0000256" key="1">
    <source>
        <dbReference type="SAM" id="MobiDB-lite"/>
    </source>
</evidence>
<evidence type="ECO:0000313" key="3">
    <source>
        <dbReference type="Proteomes" id="UP000038010"/>
    </source>
</evidence>
<feature type="compositionally biased region" description="Polar residues" evidence="1">
    <location>
        <begin position="54"/>
        <end position="67"/>
    </location>
</feature>
<name>A0A0N0NRS5_9EURO</name>
<reference evidence="2 3" key="1">
    <citation type="submission" date="2015-06" db="EMBL/GenBank/DDBJ databases">
        <title>Draft genome of the ant-associated black yeast Phialophora attae CBS 131958.</title>
        <authorList>
            <person name="Moreno L.F."/>
            <person name="Stielow B.J."/>
            <person name="de Hoog S."/>
            <person name="Vicente V.A."/>
            <person name="Weiss V.A."/>
            <person name="de Vries M."/>
            <person name="Cruz L.M."/>
            <person name="Souza E.M."/>
        </authorList>
    </citation>
    <scope>NUCLEOTIDE SEQUENCE [LARGE SCALE GENOMIC DNA]</scope>
    <source>
        <strain evidence="2 3">CBS 131958</strain>
    </source>
</reference>
<gene>
    <name evidence="2" type="ORF">AB675_2626</name>
</gene>